<protein>
    <submittedName>
        <fullName evidence="2">Uncharacterized protein</fullName>
    </submittedName>
</protein>
<dbReference type="AlphaFoldDB" id="A0AAV7PNQ5"/>
<comment type="caution">
    <text evidence="2">The sequence shown here is derived from an EMBL/GenBank/DDBJ whole genome shotgun (WGS) entry which is preliminary data.</text>
</comment>
<evidence type="ECO:0000313" key="2">
    <source>
        <dbReference type="EMBL" id="KAJ1129927.1"/>
    </source>
</evidence>
<gene>
    <name evidence="2" type="ORF">NDU88_008287</name>
</gene>
<feature type="coiled-coil region" evidence="1">
    <location>
        <begin position="184"/>
        <end position="225"/>
    </location>
</feature>
<dbReference type="Proteomes" id="UP001066276">
    <property type="component" value="Chromosome 7"/>
</dbReference>
<reference evidence="2" key="1">
    <citation type="journal article" date="2022" name="bioRxiv">
        <title>Sequencing and chromosome-scale assembly of the giantPleurodeles waltlgenome.</title>
        <authorList>
            <person name="Brown T."/>
            <person name="Elewa A."/>
            <person name="Iarovenko S."/>
            <person name="Subramanian E."/>
            <person name="Araus A.J."/>
            <person name="Petzold A."/>
            <person name="Susuki M."/>
            <person name="Suzuki K.-i.T."/>
            <person name="Hayashi T."/>
            <person name="Toyoda A."/>
            <person name="Oliveira C."/>
            <person name="Osipova E."/>
            <person name="Leigh N.D."/>
            <person name="Simon A."/>
            <person name="Yun M.H."/>
        </authorList>
    </citation>
    <scope>NUCLEOTIDE SEQUENCE</scope>
    <source>
        <strain evidence="2">20211129_DDA</strain>
        <tissue evidence="2">Liver</tissue>
    </source>
</reference>
<organism evidence="2 3">
    <name type="scientific">Pleurodeles waltl</name>
    <name type="common">Iberian ribbed newt</name>
    <dbReference type="NCBI Taxonomy" id="8319"/>
    <lineage>
        <taxon>Eukaryota</taxon>
        <taxon>Metazoa</taxon>
        <taxon>Chordata</taxon>
        <taxon>Craniata</taxon>
        <taxon>Vertebrata</taxon>
        <taxon>Euteleostomi</taxon>
        <taxon>Amphibia</taxon>
        <taxon>Batrachia</taxon>
        <taxon>Caudata</taxon>
        <taxon>Salamandroidea</taxon>
        <taxon>Salamandridae</taxon>
        <taxon>Pleurodelinae</taxon>
        <taxon>Pleurodeles</taxon>
    </lineage>
</organism>
<dbReference type="EMBL" id="JANPWB010000011">
    <property type="protein sequence ID" value="KAJ1129927.1"/>
    <property type="molecule type" value="Genomic_DNA"/>
</dbReference>
<keyword evidence="3" id="KW-1185">Reference proteome</keyword>
<keyword evidence="1" id="KW-0175">Coiled coil</keyword>
<sequence length="252" mass="28720">MRGVDRDAMKMVLHGKCLKVTYGMKQQLSRSLDTLEQRLGTLKTTVVELPQTLFEWKECKRELLETWDRLDKFVHTKYRQDSQDLLCDYLSVAALLVSCQKENSLKDLFSMTPATKTCPPGALAVEGGEATDRGPPEGSEALITNAFMEQLFGALHEDFATLQQEKAAEVKYLKRDVADLGQCVDTLEEMHNAHKHELDCHRRELLTLQDKNQDLQHQLEDLENRSHHSNFRIKGVPVQAVTGYQKDFVVCS</sequence>
<accession>A0AAV7PNQ5</accession>
<evidence type="ECO:0000313" key="3">
    <source>
        <dbReference type="Proteomes" id="UP001066276"/>
    </source>
</evidence>
<proteinExistence type="predicted"/>
<name>A0AAV7PNQ5_PLEWA</name>
<evidence type="ECO:0000256" key="1">
    <source>
        <dbReference type="SAM" id="Coils"/>
    </source>
</evidence>